<keyword evidence="5" id="KW-1185">Reference proteome</keyword>
<evidence type="ECO:0000313" key="4">
    <source>
        <dbReference type="EMBL" id="MFC4425676.1"/>
    </source>
</evidence>
<proteinExistence type="predicted"/>
<feature type="region of interest" description="Disordered" evidence="3">
    <location>
        <begin position="110"/>
        <end position="130"/>
    </location>
</feature>
<dbReference type="Pfam" id="PF00545">
    <property type="entry name" value="Ribonuclease"/>
    <property type="match status" value="1"/>
</dbReference>
<evidence type="ECO:0000256" key="3">
    <source>
        <dbReference type="SAM" id="MobiDB-lite"/>
    </source>
</evidence>
<sequence length="160" mass="17291">MSPRPTYVGQRSWLWLLGRLALVLLLGLASCDAPADAGPSSGSVSSARPPVSQAARTGTDPESGLPWIARSALPPEGRQVLARIARGGPFSSSRDGSIFGNRERLLPPATRGHYREYTVPTPGERDRGARRLVCGGQPATRTTECYYTADHYSSFRRVQP</sequence>
<protein>
    <submittedName>
        <fullName evidence="4">Ribonuclease domain-containing protein</fullName>
    </submittedName>
</protein>
<accession>A0ABV8XL90</accession>
<organism evidence="4 5">
    <name type="scientific">Deinococcus navajonensis</name>
    <dbReference type="NCBI Taxonomy" id="309884"/>
    <lineage>
        <taxon>Bacteria</taxon>
        <taxon>Thermotogati</taxon>
        <taxon>Deinococcota</taxon>
        <taxon>Deinococci</taxon>
        <taxon>Deinococcales</taxon>
        <taxon>Deinococcaceae</taxon>
        <taxon>Deinococcus</taxon>
    </lineage>
</organism>
<evidence type="ECO:0000256" key="2">
    <source>
        <dbReference type="ARBA" id="ARBA00022801"/>
    </source>
</evidence>
<gene>
    <name evidence="4" type="ORF">ACFOZ9_05590</name>
</gene>
<dbReference type="SUPFAM" id="SSF53933">
    <property type="entry name" value="Microbial ribonucleases"/>
    <property type="match status" value="1"/>
</dbReference>
<comment type="caution">
    <text evidence="4">The sequence shown here is derived from an EMBL/GenBank/DDBJ whole genome shotgun (WGS) entry which is preliminary data.</text>
</comment>
<name>A0ABV8XL90_9DEIO</name>
<keyword evidence="1" id="KW-0540">Nuclease</keyword>
<dbReference type="InterPro" id="IPR000026">
    <property type="entry name" value="N1-like"/>
</dbReference>
<evidence type="ECO:0000256" key="1">
    <source>
        <dbReference type="ARBA" id="ARBA00022722"/>
    </source>
</evidence>
<reference evidence="5" key="1">
    <citation type="journal article" date="2019" name="Int. J. Syst. Evol. Microbiol.">
        <title>The Global Catalogue of Microorganisms (GCM) 10K type strain sequencing project: providing services to taxonomists for standard genome sequencing and annotation.</title>
        <authorList>
            <consortium name="The Broad Institute Genomics Platform"/>
            <consortium name="The Broad Institute Genome Sequencing Center for Infectious Disease"/>
            <person name="Wu L."/>
            <person name="Ma J."/>
        </authorList>
    </citation>
    <scope>NUCLEOTIDE SEQUENCE [LARGE SCALE GENOMIC DNA]</scope>
    <source>
        <strain evidence="5">CCUG 56029</strain>
    </source>
</reference>
<feature type="region of interest" description="Disordered" evidence="3">
    <location>
        <begin position="36"/>
        <end position="66"/>
    </location>
</feature>
<dbReference type="Proteomes" id="UP001595998">
    <property type="component" value="Unassembled WGS sequence"/>
</dbReference>
<dbReference type="EMBL" id="JBHSEH010000005">
    <property type="protein sequence ID" value="MFC4425676.1"/>
    <property type="molecule type" value="Genomic_DNA"/>
</dbReference>
<dbReference type="Gene3D" id="3.10.450.30">
    <property type="entry name" value="Microbial ribonucleases"/>
    <property type="match status" value="1"/>
</dbReference>
<dbReference type="RefSeq" id="WP_380037301.1">
    <property type="nucleotide sequence ID" value="NZ_JBHSEH010000005.1"/>
</dbReference>
<dbReference type="InterPro" id="IPR016191">
    <property type="entry name" value="Ribonuclease/ribotoxin"/>
</dbReference>
<evidence type="ECO:0000313" key="5">
    <source>
        <dbReference type="Proteomes" id="UP001595998"/>
    </source>
</evidence>
<keyword evidence="2" id="KW-0378">Hydrolase</keyword>
<dbReference type="PROSITE" id="PS51257">
    <property type="entry name" value="PROKAR_LIPOPROTEIN"/>
    <property type="match status" value="1"/>
</dbReference>